<gene>
    <name evidence="7" type="ORF">GMJLKIPL_6480</name>
</gene>
<keyword evidence="5" id="KW-0184">Conjugation</keyword>
<dbReference type="InterPro" id="IPR036286">
    <property type="entry name" value="LexA/Signal_pep-like_sf"/>
</dbReference>
<sequence>MAAAAILGTFEVFGLTLNMTPSYPRGIWRRVEAVEPPLTRGRMALACPPSSPAFDEAFGRGYMGGPGWCLNGYRPIMKKIVAVAGDIVTFDGTGGAMRVNGQEIPNSARQARDAAGRPMASWSGGAIPPHQTLLVSDYDPYSFDGRYYGPLPETSVYAYTEPVLTVP</sequence>
<comment type="caution">
    <text evidence="7">The sequence shown here is derived from an EMBL/GenBank/DDBJ whole genome shotgun (WGS) entry which is preliminary data.</text>
</comment>
<dbReference type="Pfam" id="PF10502">
    <property type="entry name" value="Peptidase_S26"/>
    <property type="match status" value="1"/>
</dbReference>
<organism evidence="7 8">
    <name type="scientific">Methylobacterium isbiliense</name>
    <dbReference type="NCBI Taxonomy" id="315478"/>
    <lineage>
        <taxon>Bacteria</taxon>
        <taxon>Pseudomonadati</taxon>
        <taxon>Pseudomonadota</taxon>
        <taxon>Alphaproteobacteria</taxon>
        <taxon>Hyphomicrobiales</taxon>
        <taxon>Methylobacteriaceae</taxon>
        <taxon>Methylobacterium</taxon>
    </lineage>
</organism>
<protein>
    <recommendedName>
        <fullName evidence="6">Peptidase S26 domain-containing protein</fullName>
    </recommendedName>
</protein>
<keyword evidence="8" id="KW-1185">Reference proteome</keyword>
<dbReference type="Proteomes" id="UP001055153">
    <property type="component" value="Unassembled WGS sequence"/>
</dbReference>
<evidence type="ECO:0000256" key="4">
    <source>
        <dbReference type="ARBA" id="ARBA00022764"/>
    </source>
</evidence>
<dbReference type="InterPro" id="IPR019533">
    <property type="entry name" value="Peptidase_S26"/>
</dbReference>
<proteinExistence type="inferred from homology"/>
<keyword evidence="3" id="KW-0732">Signal</keyword>
<keyword evidence="4" id="KW-0574">Periplasm</keyword>
<evidence type="ECO:0000256" key="2">
    <source>
        <dbReference type="ARBA" id="ARBA00005849"/>
    </source>
</evidence>
<name>A0ABQ4SQF4_9HYPH</name>
<feature type="domain" description="Peptidase S26" evidence="6">
    <location>
        <begin position="13"/>
        <end position="158"/>
    </location>
</feature>
<comment type="subcellular location">
    <subcellularLocation>
        <location evidence="1">Periplasm</location>
    </subcellularLocation>
</comment>
<dbReference type="EMBL" id="BPQQ01000128">
    <property type="protein sequence ID" value="GJE04516.1"/>
    <property type="molecule type" value="Genomic_DNA"/>
</dbReference>
<evidence type="ECO:0000313" key="8">
    <source>
        <dbReference type="Proteomes" id="UP001055153"/>
    </source>
</evidence>
<accession>A0ABQ4SQF4</accession>
<dbReference type="InterPro" id="IPR014139">
    <property type="entry name" value="Peptidase_S26C_TraF"/>
</dbReference>
<reference evidence="7" key="2">
    <citation type="submission" date="2021-08" db="EMBL/GenBank/DDBJ databases">
        <authorList>
            <person name="Tani A."/>
            <person name="Ola A."/>
            <person name="Ogura Y."/>
            <person name="Katsura K."/>
            <person name="Hayashi T."/>
        </authorList>
    </citation>
    <scope>NUCLEOTIDE SEQUENCE</scope>
    <source>
        <strain evidence="7">DSM 17168</strain>
    </source>
</reference>
<evidence type="ECO:0000313" key="7">
    <source>
        <dbReference type="EMBL" id="GJE04516.1"/>
    </source>
</evidence>
<reference evidence="7" key="1">
    <citation type="journal article" date="2021" name="Front. Microbiol.">
        <title>Comprehensive Comparative Genomics and Phenotyping of Methylobacterium Species.</title>
        <authorList>
            <person name="Alessa O."/>
            <person name="Ogura Y."/>
            <person name="Fujitani Y."/>
            <person name="Takami H."/>
            <person name="Hayashi T."/>
            <person name="Sahin N."/>
            <person name="Tani A."/>
        </authorList>
    </citation>
    <scope>NUCLEOTIDE SEQUENCE</scope>
    <source>
        <strain evidence="7">DSM 17168</strain>
    </source>
</reference>
<dbReference type="NCBIfam" id="TIGR02771">
    <property type="entry name" value="TraF_Ti"/>
    <property type="match status" value="1"/>
</dbReference>
<evidence type="ECO:0000256" key="5">
    <source>
        <dbReference type="ARBA" id="ARBA00022971"/>
    </source>
</evidence>
<evidence type="ECO:0000256" key="1">
    <source>
        <dbReference type="ARBA" id="ARBA00004418"/>
    </source>
</evidence>
<dbReference type="SUPFAM" id="SSF51306">
    <property type="entry name" value="LexA/Signal peptidase"/>
    <property type="match status" value="1"/>
</dbReference>
<evidence type="ECO:0000259" key="6">
    <source>
        <dbReference type="Pfam" id="PF10502"/>
    </source>
</evidence>
<evidence type="ECO:0000256" key="3">
    <source>
        <dbReference type="ARBA" id="ARBA00022729"/>
    </source>
</evidence>
<comment type="similarity">
    <text evidence="2">Belongs to the peptidase S26C family.</text>
</comment>
<dbReference type="Gene3D" id="2.10.109.10">
    <property type="entry name" value="Umud Fragment, subunit A"/>
    <property type="match status" value="1"/>
</dbReference>